<accession>A0A450S212</accession>
<dbReference type="AlphaFoldDB" id="A0A450S212"/>
<gene>
    <name evidence="2" type="ORF">BECKDK2373C_GA0170839_101231</name>
</gene>
<feature type="transmembrane region" description="Helical" evidence="1">
    <location>
        <begin position="644"/>
        <end position="668"/>
    </location>
</feature>
<keyword evidence="1" id="KW-1133">Transmembrane helix</keyword>
<keyword evidence="1" id="KW-0472">Membrane</keyword>
<evidence type="ECO:0000256" key="1">
    <source>
        <dbReference type="SAM" id="Phobius"/>
    </source>
</evidence>
<reference evidence="2" key="1">
    <citation type="submission" date="2019-02" db="EMBL/GenBank/DDBJ databases">
        <authorList>
            <person name="Gruber-Vodicka R. H."/>
            <person name="Seah K. B. B."/>
        </authorList>
    </citation>
    <scope>NUCLEOTIDE SEQUENCE</scope>
    <source>
        <strain evidence="2">BECK_DK161</strain>
    </source>
</reference>
<dbReference type="EMBL" id="CAADEY010000012">
    <property type="protein sequence ID" value="VFJ45705.1"/>
    <property type="molecule type" value="Genomic_DNA"/>
</dbReference>
<keyword evidence="1" id="KW-0812">Transmembrane</keyword>
<name>A0A450S212_9GAMM</name>
<sequence length="674" mass="76315">MIFVSIAEKKEGFAALRCGVALCSVGRPQVGGEPANLQRKELSIPSEMAGEAERLAAFVDIAAEFSKWLKEDEVTVLVSRAHPFRLNPLRYRDGHGLEFLLAMLILAFPEIRWFFGAIRGYGESNADTEVLDGFRARHGLFNLFQPQQAALFDGAGLRDWVRQCAKDAKGSDGTKKDARYIPRREQLAIAMDEETDYANLHAYAAYRFGFRALAISGREAADAVLGKKPFPQWGTPDLVLEDLFLNFPTGDHGLSDLEGVREKEFPVLEQLSPPIQKPSPPIEEVFTPVKEESSPIKDAYPRNEKRRHRILVTSGQSTEHSAKNRKYIAERRIRLLYKPLAGIFSIWGKSGLDRRLRWPDKMERKKKDAWITEVEKTRRGTGKGYVWPPDWREIERIERKERQDGDESKSGGHSSPGILLLIARSLIGRAKSMLAKESPSVEEAVRGAVLACDALELLGGKTPTTAAEALSLKHRFELHAECQFVGVEHHIPMKPRFEEIKREAESIARWFRPQEKDRASLNIRMELINQLIGILRAYNQFDEEQECLIRVRRLHNSLYMQDRKHPWRVLFWPLLRYSEFLFKSFSRFALAIFLWIGGLSGLFAWAFHAYGGAPGKTQNIDALPFGNAIGTFFGTAPVTSYGHWAIALSVLAIIAGLAHLGIFISYLYTLVSRR</sequence>
<organism evidence="2">
    <name type="scientific">Candidatus Kentrum sp. DK</name>
    <dbReference type="NCBI Taxonomy" id="2126562"/>
    <lineage>
        <taxon>Bacteria</taxon>
        <taxon>Pseudomonadati</taxon>
        <taxon>Pseudomonadota</taxon>
        <taxon>Gammaproteobacteria</taxon>
        <taxon>Candidatus Kentrum</taxon>
    </lineage>
</organism>
<evidence type="ECO:0000313" key="2">
    <source>
        <dbReference type="EMBL" id="VFJ45705.1"/>
    </source>
</evidence>
<proteinExistence type="predicted"/>
<feature type="transmembrane region" description="Helical" evidence="1">
    <location>
        <begin position="588"/>
        <end position="607"/>
    </location>
</feature>
<protein>
    <submittedName>
        <fullName evidence="2">Uncharacterized protein</fullName>
    </submittedName>
</protein>